<evidence type="ECO:0000259" key="9">
    <source>
        <dbReference type="Pfam" id="PF12726"/>
    </source>
</evidence>
<dbReference type="GO" id="GO:0004386">
    <property type="term" value="F:helicase activity"/>
    <property type="evidence" value="ECO:0007669"/>
    <property type="project" value="UniProtKB-KW"/>
</dbReference>
<dbReference type="PANTHER" id="PTHR10887">
    <property type="entry name" value="DNA2/NAM7 HELICASE FAMILY"/>
    <property type="match status" value="1"/>
</dbReference>
<sequence>MAEIVEKIQEIQSLPANQHLFCPRKGEDASVYYDEDIAGFEQEEDAETVRVRKQKIEQVQQIKWLTLDALQILAFDGDDANAHKDWLTERLDGLMASCDVCIRVFHQSRAEWKHRLVEQYEEDQVADFLDIVDKTCLKRIQDGLDTANAVLLEAEPKLRGVKILPTEATYAFFESLSCKALIGNEELLQRHFDAPFKLVQTKKRLKLQTFVPAMTRFLFCKNEERQEWAFRSWSLFKRSMLSSEFDWAVRDYLVEAMLRVQMSNLDINFVATFWVGVKLIVNLLDKDLITYSLRGLDGDFYRLLLDHLSLNSEGFFDLVDTMRLLLEKSPTDFWDAMGAISPSTATVVEQVFNSPILKQLLLSATEDDEDHLRSLDNAFTWIPPFISSIKPANLAPACRALANQLFNRLQSDQFSRASRAHCFKQGLRVLDHAFRRLNEGKTRSQFVGQPTVNAMLELLSPHIELIVTSLKRFGGLQFQEEPSLILSMIQNAFTLECLSLEIERQCIIADAPSPTETPPSSPIWKTIITAIDANNLELASHMLLAGRNLVGLEKFFVKSSVAYISPAVRHFNGRFDLLSQTITEIIDKLGSLEPAQLDGIFEHHLAATAIIANLFSSSVETRNSTIELLKVISSEDERREAIQHILKAFFDNSLRGFSESCRQVVRKRIFAPAPSMIKTCTDVIDVMCNSQDGMLRSRALEGREAKETMKLWQNLWNALTTIFRTTEDWSNMGYEKTMMMDFCRDTMQFADYLFDQCSILATVLKETPTGSGDESSRTDPLKDLLEWPAKTMEGMAKWLRLRDEFLSSKSVTLISKLLIRLKGVGIEVEEATLSYMERVLTGDVRAKLSMQQQAELQRALETHLGHSLVKVEEPIKQPKQGSLSKWMTSGTTATETKLKEGDARSKLLAETTRSYQAFKARRESIRGKETETAQADRKTAEQAEFKRRRQLEMENLKKEKAAAIARAKQNTALRGWSEHTAEAGSGLEGLGVLGKDHAPKGEGLMHSSGESDEEGDFDEELFGVKKVKNIKSGPKTSIINEVKAQVPVKKRRVVRSIKDMRARLAPDLSPLHRIILSWDYYHTGDFPPNSRTDIYTAVPSTFRTSTDYQATFEPLLTLEAWQGFVKAREENVFKPYEIRIVSRASVDAFQEVGSTMTHMDNKDLNVSEGDVVLLSKSKNSSAQDPHCLARVFRITRKKDHMEVSYRVMPSNPLQSSLVPNGMVFGAKIQSITPLEREYGALLGLQYYDLCDEIIRAKPSPLLDYNDKQLSPLISNYRVNKAQAKAVKSAIDNDAFTLIQGPPGSGKTKTIVAIVGAILSDSLRQNGTVISVPGQGPRSDTAPKKLLVCAPSNAAVDELVMRFKEGIKTLSGQERKLNIVRLGRSDAINANVQDVTLDELVNKELGVNPSNGNGSEATRQIFQEHQQVSEQLRQVRAQLDAGTAKGEKASKLQDDFNALRKHKADLGTKIDSAKDNERLASRQADLNRRRAQEKILGNAHVICATLSGSGHEMFQGLNIEFETVIVDEAAQCVEMSALIPLKYGCAKCILVGDPKQLPPTVFSKEAARFQYEQSLFVRMQGNHPNDVHLLDTQYRMHPEISLFPSQTFYDGRLLDGNNMAGLRKRPWHSSLLLSPYRFFDVQGQHQAAPKGHSLINIAEIDVAMQLFDRLSSDYGSYDFKGKIGIITPYKSQLRELKVRFARKYTEKVLEEVEFNTTDAFQGRESEVIIFSCVRASPAGGIGFLQDIRRMNVGLTRAKSSLWVLGNSQSLVRGEYWRKLVEDAKQRDRYTEGNLMNMLRQHSSAFPAPVDRNVSLPSHPQQIKENRRGESMSRSASNHSNSSSYDSKPVTKELVDRFGSVTNRKRRPRSRSDEDVEMEDVPSESEQDSRSNTASGRSTPAVMSDATRNSPMPEMKEIKQEAAASRVGDVVGGMARPKIKKRPKEVDPFIRRQPPKKPRAG</sequence>
<evidence type="ECO:0000259" key="11">
    <source>
        <dbReference type="Pfam" id="PF13087"/>
    </source>
</evidence>
<dbReference type="CDD" id="cd18808">
    <property type="entry name" value="SF1_C_Upf1"/>
    <property type="match status" value="1"/>
</dbReference>
<accession>A0A6A6EIK4</accession>
<dbReference type="GO" id="GO:0005694">
    <property type="term" value="C:chromosome"/>
    <property type="evidence" value="ECO:0007669"/>
    <property type="project" value="UniProtKB-ARBA"/>
</dbReference>
<dbReference type="Pfam" id="PF23576">
    <property type="entry name" value="SEN1_barrel"/>
    <property type="match status" value="1"/>
</dbReference>
<keyword evidence="7" id="KW-0539">Nucleus</keyword>
<dbReference type="Pfam" id="PF13086">
    <property type="entry name" value="AAA_11"/>
    <property type="match status" value="1"/>
</dbReference>
<feature type="compositionally biased region" description="Low complexity" evidence="8">
    <location>
        <begin position="1830"/>
        <end position="1845"/>
    </location>
</feature>
<evidence type="ECO:0000259" key="12">
    <source>
        <dbReference type="Pfam" id="PF23576"/>
    </source>
</evidence>
<evidence type="ECO:0000256" key="4">
    <source>
        <dbReference type="ARBA" id="ARBA00022801"/>
    </source>
</evidence>
<feature type="region of interest" description="Disordered" evidence="8">
    <location>
        <begin position="1806"/>
        <end position="1959"/>
    </location>
</feature>
<dbReference type="GO" id="GO:0001147">
    <property type="term" value="F:transcription termination site sequence-specific DNA binding"/>
    <property type="evidence" value="ECO:0007669"/>
    <property type="project" value="TreeGrafter"/>
</dbReference>
<dbReference type="GO" id="GO:0006369">
    <property type="term" value="P:termination of RNA polymerase II transcription"/>
    <property type="evidence" value="ECO:0007669"/>
    <property type="project" value="TreeGrafter"/>
</dbReference>
<dbReference type="GO" id="GO:0016604">
    <property type="term" value="C:nuclear body"/>
    <property type="evidence" value="ECO:0007669"/>
    <property type="project" value="TreeGrafter"/>
</dbReference>
<feature type="domain" description="Helicase SEN1 beta-barrel" evidence="12">
    <location>
        <begin position="1133"/>
        <end position="1228"/>
    </location>
</feature>
<feature type="compositionally biased region" description="Acidic residues" evidence="8">
    <location>
        <begin position="1872"/>
        <end position="1884"/>
    </location>
</feature>
<dbReference type="InterPro" id="IPR047187">
    <property type="entry name" value="SF1_C_Upf1"/>
</dbReference>
<keyword evidence="14" id="KW-1185">Reference proteome</keyword>
<comment type="subcellular location">
    <subcellularLocation>
        <location evidence="1">Nucleus</location>
    </subcellularLocation>
</comment>
<gene>
    <name evidence="13" type="ORF">K469DRAFT_656928</name>
</gene>
<keyword evidence="13" id="KW-0255">Endonuclease</keyword>
<dbReference type="FunFam" id="3.40.50.300:FF:000326">
    <property type="entry name" value="P-loop containing nucleoside triphosphate hydrolase"/>
    <property type="match status" value="1"/>
</dbReference>
<keyword evidence="3" id="KW-0547">Nucleotide-binding</keyword>
<evidence type="ECO:0000256" key="7">
    <source>
        <dbReference type="ARBA" id="ARBA00023242"/>
    </source>
</evidence>
<feature type="region of interest" description="Disordered" evidence="8">
    <location>
        <begin position="923"/>
        <end position="944"/>
    </location>
</feature>
<evidence type="ECO:0000256" key="1">
    <source>
        <dbReference type="ARBA" id="ARBA00004123"/>
    </source>
</evidence>
<name>A0A6A6EIK4_9PEZI</name>
<keyword evidence="13" id="KW-0540">Nuclease</keyword>
<dbReference type="OrthoDB" id="6513042at2759"/>
<dbReference type="InterPro" id="IPR024481">
    <property type="entry name" value="Helicase_Sen1_N"/>
</dbReference>
<dbReference type="Gene3D" id="3.40.50.300">
    <property type="entry name" value="P-loop containing nucleotide triphosphate hydrolases"/>
    <property type="match status" value="2"/>
</dbReference>
<keyword evidence="5" id="KW-0347">Helicase</keyword>
<evidence type="ECO:0000313" key="13">
    <source>
        <dbReference type="EMBL" id="KAF2190528.1"/>
    </source>
</evidence>
<keyword evidence="4" id="KW-0378">Hydrolase</keyword>
<dbReference type="GO" id="GO:0005524">
    <property type="term" value="F:ATP binding"/>
    <property type="evidence" value="ECO:0007669"/>
    <property type="project" value="UniProtKB-KW"/>
</dbReference>
<dbReference type="InterPro" id="IPR041677">
    <property type="entry name" value="DNA2/NAM7_AAA_11"/>
</dbReference>
<dbReference type="InterPro" id="IPR027417">
    <property type="entry name" value="P-loop_NTPase"/>
</dbReference>
<comment type="similarity">
    <text evidence="2">Belongs to the DNA2/NAM7 helicase family.</text>
</comment>
<protein>
    <submittedName>
        <fullName evidence="13">tRNA-splicing endonuclease-like protein</fullName>
    </submittedName>
</protein>
<evidence type="ECO:0000256" key="6">
    <source>
        <dbReference type="ARBA" id="ARBA00022840"/>
    </source>
</evidence>
<dbReference type="GO" id="GO:0016787">
    <property type="term" value="F:hydrolase activity"/>
    <property type="evidence" value="ECO:0007669"/>
    <property type="project" value="UniProtKB-KW"/>
</dbReference>
<dbReference type="EMBL" id="ML994618">
    <property type="protein sequence ID" value="KAF2190528.1"/>
    <property type="molecule type" value="Genomic_DNA"/>
</dbReference>
<dbReference type="InterPro" id="IPR045055">
    <property type="entry name" value="DNA2/NAM7-like"/>
</dbReference>
<dbReference type="SUPFAM" id="SSF52540">
    <property type="entry name" value="P-loop containing nucleoside triphosphate hydrolases"/>
    <property type="match status" value="1"/>
</dbReference>
<reference evidence="13" key="1">
    <citation type="journal article" date="2020" name="Stud. Mycol.">
        <title>101 Dothideomycetes genomes: a test case for predicting lifestyles and emergence of pathogens.</title>
        <authorList>
            <person name="Haridas S."/>
            <person name="Albert R."/>
            <person name="Binder M."/>
            <person name="Bloem J."/>
            <person name="Labutti K."/>
            <person name="Salamov A."/>
            <person name="Andreopoulos B."/>
            <person name="Baker S."/>
            <person name="Barry K."/>
            <person name="Bills G."/>
            <person name="Bluhm B."/>
            <person name="Cannon C."/>
            <person name="Castanera R."/>
            <person name="Culley D."/>
            <person name="Daum C."/>
            <person name="Ezra D."/>
            <person name="Gonzalez J."/>
            <person name="Henrissat B."/>
            <person name="Kuo A."/>
            <person name="Liang C."/>
            <person name="Lipzen A."/>
            <person name="Lutzoni F."/>
            <person name="Magnuson J."/>
            <person name="Mondo S."/>
            <person name="Nolan M."/>
            <person name="Ohm R."/>
            <person name="Pangilinan J."/>
            <person name="Park H.-J."/>
            <person name="Ramirez L."/>
            <person name="Alfaro M."/>
            <person name="Sun H."/>
            <person name="Tritt A."/>
            <person name="Yoshinaga Y."/>
            <person name="Zwiers L.-H."/>
            <person name="Turgeon B."/>
            <person name="Goodwin S."/>
            <person name="Spatafora J."/>
            <person name="Crous P."/>
            <person name="Grigoriev I."/>
        </authorList>
    </citation>
    <scope>NUCLEOTIDE SEQUENCE</scope>
    <source>
        <strain evidence="13">CBS 207.26</strain>
    </source>
</reference>
<dbReference type="Pfam" id="PF13087">
    <property type="entry name" value="AAA_12"/>
    <property type="match status" value="1"/>
</dbReference>
<feature type="domain" description="DNA2/NAM7 helicase-like C-terminal" evidence="11">
    <location>
        <begin position="1570"/>
        <end position="1766"/>
    </location>
</feature>
<feature type="domain" description="DNA2/NAM7 helicase helicase" evidence="10">
    <location>
        <begin position="1278"/>
        <end position="1563"/>
    </location>
</feature>
<evidence type="ECO:0000256" key="3">
    <source>
        <dbReference type="ARBA" id="ARBA00022741"/>
    </source>
</evidence>
<dbReference type="CDD" id="cd18042">
    <property type="entry name" value="DEXXQc_SETX"/>
    <property type="match status" value="1"/>
</dbReference>
<feature type="compositionally biased region" description="Basic and acidic residues" evidence="8">
    <location>
        <begin position="1820"/>
        <end position="1829"/>
    </location>
</feature>
<evidence type="ECO:0000256" key="5">
    <source>
        <dbReference type="ARBA" id="ARBA00022806"/>
    </source>
</evidence>
<keyword evidence="6" id="KW-0067">ATP-binding</keyword>
<dbReference type="Pfam" id="PF12726">
    <property type="entry name" value="SEN1_N"/>
    <property type="match status" value="1"/>
</dbReference>
<evidence type="ECO:0000313" key="14">
    <source>
        <dbReference type="Proteomes" id="UP000800200"/>
    </source>
</evidence>
<evidence type="ECO:0000256" key="8">
    <source>
        <dbReference type="SAM" id="MobiDB-lite"/>
    </source>
</evidence>
<proteinExistence type="inferred from homology"/>
<organism evidence="13 14">
    <name type="scientific">Zopfia rhizophila CBS 207.26</name>
    <dbReference type="NCBI Taxonomy" id="1314779"/>
    <lineage>
        <taxon>Eukaryota</taxon>
        <taxon>Fungi</taxon>
        <taxon>Dikarya</taxon>
        <taxon>Ascomycota</taxon>
        <taxon>Pezizomycotina</taxon>
        <taxon>Dothideomycetes</taxon>
        <taxon>Dothideomycetes incertae sedis</taxon>
        <taxon>Zopfiaceae</taxon>
        <taxon>Zopfia</taxon>
    </lineage>
</organism>
<evidence type="ECO:0000259" key="10">
    <source>
        <dbReference type="Pfam" id="PF13086"/>
    </source>
</evidence>
<feature type="domain" description="Helicase Sen1 N-terminal" evidence="9">
    <location>
        <begin position="87"/>
        <end position="811"/>
    </location>
</feature>
<dbReference type="InterPro" id="IPR041679">
    <property type="entry name" value="DNA2/NAM7-like_C"/>
</dbReference>
<evidence type="ECO:0000256" key="2">
    <source>
        <dbReference type="ARBA" id="ARBA00007913"/>
    </source>
</evidence>
<dbReference type="InterPro" id="IPR056474">
    <property type="entry name" value="SEN1_barrel"/>
</dbReference>
<dbReference type="GO" id="GO:0004519">
    <property type="term" value="F:endonuclease activity"/>
    <property type="evidence" value="ECO:0007669"/>
    <property type="project" value="UniProtKB-KW"/>
</dbReference>
<dbReference type="PANTHER" id="PTHR10887:SF495">
    <property type="entry name" value="HELICASE SENATAXIN ISOFORM X1-RELATED"/>
    <property type="match status" value="1"/>
</dbReference>
<dbReference type="FunFam" id="3.40.50.300:FF:001152">
    <property type="entry name" value="tRNA-splicing endonuclease, putative"/>
    <property type="match status" value="1"/>
</dbReference>
<dbReference type="Proteomes" id="UP000800200">
    <property type="component" value="Unassembled WGS sequence"/>
</dbReference>